<dbReference type="GO" id="GO:0046523">
    <property type="term" value="F:S-methyl-5-thioribose-1-phosphate isomerase activity"/>
    <property type="evidence" value="ECO:0007669"/>
    <property type="project" value="TreeGrafter"/>
</dbReference>
<feature type="domain" description="Nudix hydrolase" evidence="3">
    <location>
        <begin position="4"/>
        <end position="146"/>
    </location>
</feature>
<evidence type="ECO:0000259" key="3">
    <source>
        <dbReference type="PROSITE" id="PS51462"/>
    </source>
</evidence>
<name>A0A2I1CVX1_ASPC2</name>
<gene>
    <name evidence="4" type="ORF">P168DRAFT_241466</name>
</gene>
<dbReference type="EMBL" id="MSFM01000011">
    <property type="protein sequence ID" value="PKY01758.1"/>
    <property type="molecule type" value="Genomic_DNA"/>
</dbReference>
<evidence type="ECO:0000313" key="4">
    <source>
        <dbReference type="EMBL" id="PKY01758.1"/>
    </source>
</evidence>
<dbReference type="SUPFAM" id="SSF55811">
    <property type="entry name" value="Nudix"/>
    <property type="match status" value="1"/>
</dbReference>
<dbReference type="AlphaFoldDB" id="A0A2I1CVX1"/>
<dbReference type="InterPro" id="IPR000649">
    <property type="entry name" value="IF-2B-related"/>
</dbReference>
<proteinExistence type="inferred from homology"/>
<comment type="caution">
    <text evidence="4">The sequence shown here is derived from an EMBL/GenBank/DDBJ whole genome shotgun (WGS) entry which is preliminary data.</text>
</comment>
<accession>A0A2I1CVX1</accession>
<dbReference type="InterPro" id="IPR000086">
    <property type="entry name" value="NUDIX_hydrolase_dom"/>
</dbReference>
<dbReference type="PANTHER" id="PTHR43475:SF3">
    <property type="entry name" value="TRANSLATION INITIATION FACTOR EIF-2B SUBUNIT FAMILY PROTEIN (AFU_ORTHOLOGUE AFUA_2G14290)"/>
    <property type="match status" value="1"/>
</dbReference>
<dbReference type="Pfam" id="PF00293">
    <property type="entry name" value="NUDIX"/>
    <property type="match status" value="1"/>
</dbReference>
<dbReference type="PROSITE" id="PS51462">
    <property type="entry name" value="NUDIX"/>
    <property type="match status" value="1"/>
</dbReference>
<dbReference type="InterPro" id="IPR042529">
    <property type="entry name" value="IF_2B-like_C"/>
</dbReference>
<dbReference type="PANTHER" id="PTHR43475">
    <property type="entry name" value="METHYLTHIORIBOSE-1-PHOSPHATE ISOMERASE"/>
    <property type="match status" value="1"/>
</dbReference>
<dbReference type="Gene3D" id="3.90.79.10">
    <property type="entry name" value="Nucleoside Triphosphate Pyrophosphohydrolase"/>
    <property type="match status" value="1"/>
</dbReference>
<organism evidence="4 5">
    <name type="scientific">Aspergillus campestris (strain IBT 28561)</name>
    <dbReference type="NCBI Taxonomy" id="1392248"/>
    <lineage>
        <taxon>Eukaryota</taxon>
        <taxon>Fungi</taxon>
        <taxon>Dikarya</taxon>
        <taxon>Ascomycota</taxon>
        <taxon>Pezizomycotina</taxon>
        <taxon>Eurotiomycetes</taxon>
        <taxon>Eurotiomycetidae</taxon>
        <taxon>Eurotiales</taxon>
        <taxon>Aspergillaceae</taxon>
        <taxon>Aspergillus</taxon>
        <taxon>Aspergillus subgen. Circumdati</taxon>
    </lineage>
</organism>
<evidence type="ECO:0000256" key="2">
    <source>
        <dbReference type="RuleBase" id="RU003814"/>
    </source>
</evidence>
<dbReference type="GeneID" id="36541284"/>
<reference evidence="4" key="1">
    <citation type="submission" date="2016-12" db="EMBL/GenBank/DDBJ databases">
        <title>The genomes of Aspergillus section Nigri reveals drivers in fungal speciation.</title>
        <authorList>
            <consortium name="DOE Joint Genome Institute"/>
            <person name="Vesth T.C."/>
            <person name="Nybo J."/>
            <person name="Theobald S."/>
            <person name="Brandl J."/>
            <person name="Frisvad J.C."/>
            <person name="Nielsen K.F."/>
            <person name="Lyhne E.K."/>
            <person name="Kogle M.E."/>
            <person name="Kuo A."/>
            <person name="Riley R."/>
            <person name="Clum A."/>
            <person name="Nolan M."/>
            <person name="Lipzen A."/>
            <person name="Salamov A."/>
            <person name="Henrissat B."/>
            <person name="Wiebenga A."/>
            <person name="De vries R.P."/>
            <person name="Grigoriev I.V."/>
            <person name="Mortensen U.H."/>
            <person name="Andersen M.R."/>
            <person name="Baker S.E."/>
        </authorList>
    </citation>
    <scope>NUCLEOTIDE SEQUENCE</scope>
    <source>
        <strain evidence="4">IBT 28561</strain>
    </source>
</reference>
<sequence>MTTKKQSIVSSLIFRFPNGPTNPEVALFQRSAKVRTYQHHLAPIAGSIEPTDPDALSAAWRELAEETTLSPITLSHWRTGKPFTFRDDSIGREWTVHPFAFTLRTDATATAIHTDWEAETWRWYNAQEVLTDTSLQTVPRLRDTLRRTWFEGQLGERAGGVLASGLDRLKTDHESGAHELAAVALTVFRDVLIEMAREGRDALAEWASIRMAAWHVVKNGRESMGAATLNALLAVVADMDDVRREGPVGSVLQTWERIVAVVDFHLQRRVGHAGGVRAALGEYFQALGEEEVGGKGKKETLTVLTMSASSTIRDSLLEAWAVLDVPTLELRVLESRPLFEGASLASSLMSQFKVEQPAGKTLRVRLYPDAAAAVAACGADIVLLGADQISARKGVCNKTGSLPVVLSAREVNPAAHVVVLSQAEKINGCPDVVSDDSPEDNGPPEVVDAWCRADVKGLRVLEEAMVERQDALQLDVHNVYFEWIPLHLVDAFVCEEGVLTEETLLRRTADLAGLYDRLFGEL</sequence>
<evidence type="ECO:0000256" key="1">
    <source>
        <dbReference type="ARBA" id="ARBA00007251"/>
    </source>
</evidence>
<protein>
    <submittedName>
        <fullName evidence="4">Nagb/rpia/CoA transferase-like protein</fullName>
    </submittedName>
</protein>
<dbReference type="InterPro" id="IPR015797">
    <property type="entry name" value="NUDIX_hydrolase-like_dom_sf"/>
</dbReference>
<dbReference type="SUPFAM" id="SSF100950">
    <property type="entry name" value="NagB/RpiA/CoA transferase-like"/>
    <property type="match status" value="1"/>
</dbReference>
<evidence type="ECO:0000313" key="5">
    <source>
        <dbReference type="Proteomes" id="UP000234254"/>
    </source>
</evidence>
<comment type="similarity">
    <text evidence="1 2">Belongs to the eIF-2B alpha/beta/delta subunits family.</text>
</comment>
<dbReference type="Gene3D" id="3.40.50.10470">
    <property type="entry name" value="Translation initiation factor eif-2b, domain 2"/>
    <property type="match status" value="1"/>
</dbReference>
<dbReference type="GO" id="GO:0019509">
    <property type="term" value="P:L-methionine salvage from methylthioadenosine"/>
    <property type="evidence" value="ECO:0007669"/>
    <property type="project" value="TreeGrafter"/>
</dbReference>
<dbReference type="Pfam" id="PF01008">
    <property type="entry name" value="IF-2B"/>
    <property type="match status" value="1"/>
</dbReference>
<dbReference type="Proteomes" id="UP000234254">
    <property type="component" value="Unassembled WGS sequence"/>
</dbReference>
<dbReference type="RefSeq" id="XP_024690352.1">
    <property type="nucleotide sequence ID" value="XM_024833760.1"/>
</dbReference>
<dbReference type="InterPro" id="IPR037171">
    <property type="entry name" value="NagB/RpiA_transferase-like"/>
</dbReference>
<dbReference type="GO" id="GO:0016740">
    <property type="term" value="F:transferase activity"/>
    <property type="evidence" value="ECO:0007669"/>
    <property type="project" value="UniProtKB-KW"/>
</dbReference>
<keyword evidence="5" id="KW-1185">Reference proteome</keyword>
<dbReference type="VEuPathDB" id="FungiDB:P168DRAFT_241466"/>
<dbReference type="OrthoDB" id="206213at2759"/>